<sequence>MRPVAPEDFILRTAKRLHEIKKPSLTVSELAEFKANVSCLEFSTGRPSNSNCPELLTLRSVRDIRNFVNEVEPCIEDGTDEWRNFVPETPFRSDSEAMGCYRSAKYLSTIVQVWLDAFPKKWPKTLDIANKRRQGTLLRQTDWRERSDRAAESWLGADDEDKYIWRSEITYHGLLPIEYGQGKPPCDPNMPHAIYHAVDSTPFDDPIIRMSEFKSIVFLAIVNNMKPGYNNLDCFGVTVLSFWKTSVRIVQGLVNLKTRNIDPRVSKIQDFSNGFWNDGVIDDRFLALLAYNCGEVVPLRK</sequence>
<dbReference type="GeneID" id="80896578"/>
<keyword evidence="2" id="KW-1185">Reference proteome</keyword>
<protein>
    <submittedName>
        <fullName evidence="1">Uncharacterized protein</fullName>
    </submittedName>
</protein>
<dbReference type="AlphaFoldDB" id="A0A9W8QBC1"/>
<gene>
    <name evidence="1" type="ORF">LMH87_009419</name>
</gene>
<dbReference type="EMBL" id="JAJHUN010000008">
    <property type="protein sequence ID" value="KAJ4152900.1"/>
    <property type="molecule type" value="Genomic_DNA"/>
</dbReference>
<reference evidence="1" key="1">
    <citation type="journal article" date="2023" name="Access Microbiol">
        <title>De-novo genome assembly for Akanthomyces muscarius, a biocontrol agent of insect agricultural pests.</title>
        <authorList>
            <person name="Erdos Z."/>
            <person name="Studholme D.J."/>
            <person name="Raymond B."/>
            <person name="Sharma M."/>
        </authorList>
    </citation>
    <scope>NUCLEOTIDE SEQUENCE</scope>
    <source>
        <strain evidence="1">Ve6</strain>
    </source>
</reference>
<proteinExistence type="predicted"/>
<evidence type="ECO:0000313" key="1">
    <source>
        <dbReference type="EMBL" id="KAJ4152900.1"/>
    </source>
</evidence>
<name>A0A9W8QBC1_AKAMU</name>
<comment type="caution">
    <text evidence="1">The sequence shown here is derived from an EMBL/GenBank/DDBJ whole genome shotgun (WGS) entry which is preliminary data.</text>
</comment>
<evidence type="ECO:0000313" key="2">
    <source>
        <dbReference type="Proteomes" id="UP001144673"/>
    </source>
</evidence>
<dbReference type="RefSeq" id="XP_056053558.1">
    <property type="nucleotide sequence ID" value="XM_056196408.1"/>
</dbReference>
<organism evidence="1 2">
    <name type="scientific">Akanthomyces muscarius</name>
    <name type="common">Entomopathogenic fungus</name>
    <name type="synonym">Lecanicillium muscarium</name>
    <dbReference type="NCBI Taxonomy" id="2231603"/>
    <lineage>
        <taxon>Eukaryota</taxon>
        <taxon>Fungi</taxon>
        <taxon>Dikarya</taxon>
        <taxon>Ascomycota</taxon>
        <taxon>Pezizomycotina</taxon>
        <taxon>Sordariomycetes</taxon>
        <taxon>Hypocreomycetidae</taxon>
        <taxon>Hypocreales</taxon>
        <taxon>Cordycipitaceae</taxon>
        <taxon>Akanthomyces</taxon>
    </lineage>
</organism>
<dbReference type="Proteomes" id="UP001144673">
    <property type="component" value="Chromosome 5"/>
</dbReference>
<dbReference type="KEGG" id="amus:LMH87_009419"/>
<accession>A0A9W8QBC1</accession>